<dbReference type="SUPFAM" id="SSF53800">
    <property type="entry name" value="Chelatase"/>
    <property type="match status" value="1"/>
</dbReference>
<dbReference type="PANTHER" id="PTHR33542:SF5">
    <property type="entry name" value="FERROCHELATASE CHE1"/>
    <property type="match status" value="1"/>
</dbReference>
<dbReference type="PANTHER" id="PTHR33542">
    <property type="entry name" value="SIROHYDROCHLORIN FERROCHELATASE, CHLOROPLASTIC"/>
    <property type="match status" value="1"/>
</dbReference>
<accession>A0A919BLW2</accession>
<evidence type="ECO:0000313" key="3">
    <source>
        <dbReference type="EMBL" id="GHF97675.1"/>
    </source>
</evidence>
<protein>
    <recommendedName>
        <fullName evidence="5">Sirohydrochlorin ferrochelatase</fullName>
    </recommendedName>
</protein>
<reference evidence="3" key="2">
    <citation type="submission" date="2020-09" db="EMBL/GenBank/DDBJ databases">
        <authorList>
            <person name="Sun Q."/>
            <person name="Ohkuma M."/>
        </authorList>
    </citation>
    <scope>NUCLEOTIDE SEQUENCE</scope>
    <source>
        <strain evidence="3">JCM 4122</strain>
    </source>
</reference>
<comment type="caution">
    <text evidence="3">The sequence shown here is derived from an EMBL/GenBank/DDBJ whole genome shotgun (WGS) entry which is preliminary data.</text>
</comment>
<evidence type="ECO:0000256" key="2">
    <source>
        <dbReference type="ARBA" id="ARBA00023239"/>
    </source>
</evidence>
<evidence type="ECO:0008006" key="5">
    <source>
        <dbReference type="Google" id="ProtNLM"/>
    </source>
</evidence>
<dbReference type="Pfam" id="PF01903">
    <property type="entry name" value="CbiX"/>
    <property type="match status" value="2"/>
</dbReference>
<dbReference type="GO" id="GO:0016829">
    <property type="term" value="F:lyase activity"/>
    <property type="evidence" value="ECO:0007669"/>
    <property type="project" value="UniProtKB-KW"/>
</dbReference>
<gene>
    <name evidence="3" type="ORF">GCM10017667_30120</name>
</gene>
<dbReference type="AlphaFoldDB" id="A0A919BLW2"/>
<name>A0A919BLW2_STRFL</name>
<keyword evidence="4" id="KW-1185">Reference proteome</keyword>
<reference evidence="3" key="1">
    <citation type="journal article" date="2014" name="Int. J. Syst. Evol. Microbiol.">
        <title>Complete genome sequence of Corynebacterium casei LMG S-19264T (=DSM 44701T), isolated from a smear-ripened cheese.</title>
        <authorList>
            <consortium name="US DOE Joint Genome Institute (JGI-PGF)"/>
            <person name="Walter F."/>
            <person name="Albersmeier A."/>
            <person name="Kalinowski J."/>
            <person name="Ruckert C."/>
        </authorList>
    </citation>
    <scope>NUCLEOTIDE SEQUENCE</scope>
    <source>
        <strain evidence="3">JCM 4122</strain>
    </source>
</reference>
<sequence length="246" mass="24615">MDGSGPARGPALVLAVHGSAVPEAGAVVARLAEGVRRLTGVPVVVGHLDHQAPSLPYVLADRPGAVVVPLLLGDGYHRTVDVPAVARHFDCAVTPGLGGEPAVSLALYDRLRAAERAAGGPSDAVVVAGAGSSRPGGNDGTLAAAEQLGRLLPVPVTVAYCSAAGPAPAEAVARARADGFRRIAVAAHLLAPGRFGRALEGLTGTHAVSAPLADHPRLARLVAARYGAAVRDGAGHEVRHGAVRVA</sequence>
<evidence type="ECO:0000256" key="1">
    <source>
        <dbReference type="ARBA" id="ARBA00022723"/>
    </source>
</evidence>
<dbReference type="Gene3D" id="3.40.50.1400">
    <property type="match status" value="2"/>
</dbReference>
<dbReference type="InterPro" id="IPR050963">
    <property type="entry name" value="Sirohydro_Cobaltochel/CbiX"/>
</dbReference>
<keyword evidence="1" id="KW-0479">Metal-binding</keyword>
<proteinExistence type="predicted"/>
<dbReference type="GO" id="GO:0046872">
    <property type="term" value="F:metal ion binding"/>
    <property type="evidence" value="ECO:0007669"/>
    <property type="project" value="UniProtKB-KW"/>
</dbReference>
<organism evidence="3 4">
    <name type="scientific">Streptomyces filamentosus</name>
    <name type="common">Streptomyces roseosporus</name>
    <dbReference type="NCBI Taxonomy" id="67294"/>
    <lineage>
        <taxon>Bacteria</taxon>
        <taxon>Bacillati</taxon>
        <taxon>Actinomycetota</taxon>
        <taxon>Actinomycetes</taxon>
        <taxon>Kitasatosporales</taxon>
        <taxon>Streptomycetaceae</taxon>
        <taxon>Streptomyces</taxon>
    </lineage>
</organism>
<keyword evidence="2" id="KW-0456">Lyase</keyword>
<dbReference type="CDD" id="cd03416">
    <property type="entry name" value="CbiX_SirB_N"/>
    <property type="match status" value="1"/>
</dbReference>
<dbReference type="InterPro" id="IPR002762">
    <property type="entry name" value="CbiX-like"/>
</dbReference>
<evidence type="ECO:0000313" key="4">
    <source>
        <dbReference type="Proteomes" id="UP000632849"/>
    </source>
</evidence>
<dbReference type="EMBL" id="BNBE01000001">
    <property type="protein sequence ID" value="GHF97675.1"/>
    <property type="molecule type" value="Genomic_DNA"/>
</dbReference>
<dbReference type="Proteomes" id="UP000632849">
    <property type="component" value="Unassembled WGS sequence"/>
</dbReference>